<gene>
    <name evidence="1" type="ORF">CWE14_06510</name>
</gene>
<dbReference type="Proteomes" id="UP000287823">
    <property type="component" value="Unassembled WGS sequence"/>
</dbReference>
<dbReference type="AlphaFoldDB" id="A0A432WK09"/>
<keyword evidence="2" id="KW-1185">Reference proteome</keyword>
<name>A0A432WK09_9GAMM</name>
<protein>
    <submittedName>
        <fullName evidence="1">Uncharacterized protein</fullName>
    </submittedName>
</protein>
<accession>A0A432WK09</accession>
<comment type="caution">
    <text evidence="1">The sequence shown here is derived from an EMBL/GenBank/DDBJ whole genome shotgun (WGS) entry which is preliminary data.</text>
</comment>
<sequence>MTWRKVTDSDGNDVTEELEVFADIYGLERAASGRYSLLLLYGLYYLSNAGRLNPAKVMEEIKALEGLRQSSCTKPASIFRRNQPLRGLWHKHYLEGGMSSMAINLQKGMRKYGIPCAKRMVEEARESGEERYFSEKDVLSIARDVVEGNWKRLMKESALTGQWIIFARHGGNNYYLCVANHTTGDQKIRDQIDAICVQEFPFLKRILSPPAGAKHDLGNE</sequence>
<reference evidence="1 2" key="1">
    <citation type="journal article" date="2011" name="Front. Microbiol.">
        <title>Genomic signatures of strain selection and enhancement in Bacillus atrophaeus var. globigii, a historical biowarfare simulant.</title>
        <authorList>
            <person name="Gibbons H.S."/>
            <person name="Broomall S.M."/>
            <person name="McNew L.A."/>
            <person name="Daligault H."/>
            <person name="Chapman C."/>
            <person name="Bruce D."/>
            <person name="Karavis M."/>
            <person name="Krepps M."/>
            <person name="McGregor P.A."/>
            <person name="Hong C."/>
            <person name="Park K.H."/>
            <person name="Akmal A."/>
            <person name="Feldman A."/>
            <person name="Lin J.S."/>
            <person name="Chang W.E."/>
            <person name="Higgs B.W."/>
            <person name="Demirev P."/>
            <person name="Lindquist J."/>
            <person name="Liem A."/>
            <person name="Fochler E."/>
            <person name="Read T.D."/>
            <person name="Tapia R."/>
            <person name="Johnson S."/>
            <person name="Bishop-Lilly K.A."/>
            <person name="Detter C."/>
            <person name="Han C."/>
            <person name="Sozhamannan S."/>
            <person name="Rosenzweig C.N."/>
            <person name="Skowronski E.W."/>
        </authorList>
    </citation>
    <scope>NUCLEOTIDE SEQUENCE [LARGE SCALE GENOMIC DNA]</scope>
    <source>
        <strain evidence="1 2">Y4G10-17</strain>
    </source>
</reference>
<evidence type="ECO:0000313" key="1">
    <source>
        <dbReference type="EMBL" id="RUO34140.1"/>
    </source>
</evidence>
<dbReference type="EMBL" id="PIPO01000002">
    <property type="protein sequence ID" value="RUO34140.1"/>
    <property type="molecule type" value="Genomic_DNA"/>
</dbReference>
<proteinExistence type="predicted"/>
<evidence type="ECO:0000313" key="2">
    <source>
        <dbReference type="Proteomes" id="UP000287823"/>
    </source>
</evidence>
<organism evidence="1 2">
    <name type="scientific">Aliidiomarina soli</name>
    <dbReference type="NCBI Taxonomy" id="1928574"/>
    <lineage>
        <taxon>Bacteria</taxon>
        <taxon>Pseudomonadati</taxon>
        <taxon>Pseudomonadota</taxon>
        <taxon>Gammaproteobacteria</taxon>
        <taxon>Alteromonadales</taxon>
        <taxon>Idiomarinaceae</taxon>
        <taxon>Aliidiomarina</taxon>
    </lineage>
</organism>